<evidence type="ECO:0000313" key="9">
    <source>
        <dbReference type="Proteomes" id="UP000035704"/>
    </source>
</evidence>
<comment type="similarity">
    <text evidence="2">Belongs to the peptide transporter carbon starvation (CstA) (TC 2.A.114) family.</text>
</comment>
<comment type="subcellular location">
    <subcellularLocation>
        <location evidence="1">Cell membrane</location>
        <topology evidence="1">Multi-pass membrane protein</topology>
    </subcellularLocation>
</comment>
<organism evidence="8 9">
    <name type="scientific">Clostridium aceticum</name>
    <dbReference type="NCBI Taxonomy" id="84022"/>
    <lineage>
        <taxon>Bacteria</taxon>
        <taxon>Bacillati</taxon>
        <taxon>Bacillota</taxon>
        <taxon>Clostridia</taxon>
        <taxon>Eubacteriales</taxon>
        <taxon>Clostridiaceae</taxon>
        <taxon>Clostridium</taxon>
    </lineage>
</organism>
<dbReference type="EMBL" id="CP009687">
    <property type="protein sequence ID" value="AKL96930.1"/>
    <property type="molecule type" value="Genomic_DNA"/>
</dbReference>
<dbReference type="GO" id="GO:0009267">
    <property type="term" value="P:cellular response to starvation"/>
    <property type="evidence" value="ECO:0007669"/>
    <property type="project" value="InterPro"/>
</dbReference>
<dbReference type="PATRIC" id="fig|84022.5.peg.2629"/>
<dbReference type="AlphaFoldDB" id="A0A0D8I5I2"/>
<dbReference type="InterPro" id="IPR003706">
    <property type="entry name" value="CstA_N"/>
</dbReference>
<evidence type="ECO:0000256" key="5">
    <source>
        <dbReference type="ARBA" id="ARBA00022989"/>
    </source>
</evidence>
<dbReference type="Proteomes" id="UP000035704">
    <property type="component" value="Chromosome"/>
</dbReference>
<keyword evidence="4" id="KW-0812">Transmembrane</keyword>
<evidence type="ECO:0000256" key="6">
    <source>
        <dbReference type="ARBA" id="ARBA00023136"/>
    </source>
</evidence>
<evidence type="ECO:0000256" key="3">
    <source>
        <dbReference type="ARBA" id="ARBA00022475"/>
    </source>
</evidence>
<dbReference type="PANTHER" id="PTHR30252">
    <property type="entry name" value="INNER MEMBRANE PEPTIDE TRANSPORTER"/>
    <property type="match status" value="1"/>
</dbReference>
<protein>
    <submittedName>
        <fullName evidence="8">Carbon starvation protein CstA</fullName>
    </submittedName>
</protein>
<accession>A0A0D8I5I2</accession>
<dbReference type="OrthoDB" id="9761224at2"/>
<gene>
    <name evidence="8" type="primary">cstA2</name>
    <name evidence="8" type="ORF">CACET_c34870</name>
</gene>
<dbReference type="STRING" id="84022.CACET_c34870"/>
<dbReference type="InterPro" id="IPR051605">
    <property type="entry name" value="CstA"/>
</dbReference>
<evidence type="ECO:0000256" key="4">
    <source>
        <dbReference type="ARBA" id="ARBA00022692"/>
    </source>
</evidence>
<keyword evidence="6" id="KW-0472">Membrane</keyword>
<keyword evidence="9" id="KW-1185">Reference proteome</keyword>
<dbReference type="GO" id="GO:0005886">
    <property type="term" value="C:plasma membrane"/>
    <property type="evidence" value="ECO:0007669"/>
    <property type="project" value="UniProtKB-SubCell"/>
</dbReference>
<dbReference type="Pfam" id="PF02554">
    <property type="entry name" value="CstA"/>
    <property type="match status" value="1"/>
</dbReference>
<name>A0A0D8I5I2_9CLOT</name>
<feature type="domain" description="CstA N-terminal" evidence="7">
    <location>
        <begin position="2"/>
        <end position="347"/>
    </location>
</feature>
<reference evidence="8 9" key="1">
    <citation type="submission" date="2014-10" db="EMBL/GenBank/DDBJ databases">
        <title>Genome sequence of Clostridium aceticum DSM 1496.</title>
        <authorList>
            <person name="Poehlein A."/>
            <person name="Schiel-Bengelsdorf B."/>
            <person name="Gottschalk G."/>
            <person name="Duerre P."/>
            <person name="Daniel R."/>
        </authorList>
    </citation>
    <scope>NUCLEOTIDE SEQUENCE [LARGE SCALE GENOMIC DNA]</scope>
    <source>
        <strain evidence="8 9">DSM 1496</strain>
    </source>
</reference>
<dbReference type="KEGG" id="cace:CACET_c34870"/>
<dbReference type="RefSeq" id="WP_044826464.1">
    <property type="nucleotide sequence ID" value="NZ_CP009687.1"/>
</dbReference>
<evidence type="ECO:0000259" key="7">
    <source>
        <dbReference type="Pfam" id="PF02554"/>
    </source>
</evidence>
<proteinExistence type="inferred from homology"/>
<dbReference type="PANTHER" id="PTHR30252:SF0">
    <property type="entry name" value="PEPTIDE TRANSPORTER CSTA"/>
    <property type="match status" value="1"/>
</dbReference>
<sequence>MNALVVVLISIVIFFIAYVTYGGWLAKQWGVDDGRKTPAHTKGDGVDYVPAKSPVLLGHHFASIAGAGPIVGPITAAMFGWVPVLLWIIIGSIFFGGVQDFGSLLASIRHNGKSIGEVIEINMGKKGKKLFAIFAWLTLLLVVAAFANIVANTFVSVPEAATASVLFILLAIVFGFAVYRKGVSLGVGSVVGVILLFVCIALGNMFPIELSRNTWIAILLGYIFIASVTPVWILLQPRDYLNSYLLYIMMAGAVVGLIITRPTLELAPVTGFSVGGQWMFPMLFVTVACGAISGFHSLVGSGTSAKQLDKESDAKIVGYGGMLIEGVLAVIAIITAAYIGQDKLAALLSNGGPVNVFSDGIGTFMTSFGISFTVGKSFVALAVSAFALTSLDTGTRLGRFILQEFFYEEGATSQHPLTNMYTATALTVVVGGLLAITSWAKIWPVFGSANQLLAALALMAVAVWLKKIGRNYKMFIIPMIFMFAVTLLALIMLIKTNLGPEGSLILVIFPVLLFILAIILAYQGYHIMKKTDAGKTTKI</sequence>
<keyword evidence="5" id="KW-1133">Transmembrane helix</keyword>
<evidence type="ECO:0000256" key="2">
    <source>
        <dbReference type="ARBA" id="ARBA00007755"/>
    </source>
</evidence>
<keyword evidence="3" id="KW-1003">Cell membrane</keyword>
<evidence type="ECO:0000256" key="1">
    <source>
        <dbReference type="ARBA" id="ARBA00004651"/>
    </source>
</evidence>
<evidence type="ECO:0000313" key="8">
    <source>
        <dbReference type="EMBL" id="AKL96930.1"/>
    </source>
</evidence>